<organism evidence="2 3">
    <name type="scientific">Dryococelus australis</name>
    <dbReference type="NCBI Taxonomy" id="614101"/>
    <lineage>
        <taxon>Eukaryota</taxon>
        <taxon>Metazoa</taxon>
        <taxon>Ecdysozoa</taxon>
        <taxon>Arthropoda</taxon>
        <taxon>Hexapoda</taxon>
        <taxon>Insecta</taxon>
        <taxon>Pterygota</taxon>
        <taxon>Neoptera</taxon>
        <taxon>Polyneoptera</taxon>
        <taxon>Phasmatodea</taxon>
        <taxon>Verophasmatodea</taxon>
        <taxon>Anareolatae</taxon>
        <taxon>Phasmatidae</taxon>
        <taxon>Eurycanthinae</taxon>
        <taxon>Dryococelus</taxon>
    </lineage>
</organism>
<dbReference type="EMBL" id="JARBHB010000015">
    <property type="protein sequence ID" value="KAJ8867726.1"/>
    <property type="molecule type" value="Genomic_DNA"/>
</dbReference>
<comment type="caution">
    <text evidence="2">The sequence shown here is derived from an EMBL/GenBank/DDBJ whole genome shotgun (WGS) entry which is preliminary data.</text>
</comment>
<feature type="region of interest" description="Disordered" evidence="1">
    <location>
        <begin position="1"/>
        <end position="23"/>
    </location>
</feature>
<keyword evidence="3" id="KW-1185">Reference proteome</keyword>
<sequence length="200" mass="21442">MDSQVDAVAKATASHKGEPGFSHGGHSGWVVSLLASHQGEPGSISGRVTGFSQVGIVPDDAIGQLLLRLRCRAVSPLASHQGEPGSIPGRVKRFSQVGIVPNDAVGRRVFSGTPVSLAISFRRCSILTSIILDFRDWMILIVTYCKSLCPRITDTQCRSYLYSDWPSQNSPSSYKSIPPDPTLCFVAFIISPPSTNGEPS</sequence>
<protein>
    <submittedName>
        <fullName evidence="2">Uncharacterized protein</fullName>
    </submittedName>
</protein>
<name>A0ABQ9G5J6_9NEOP</name>
<dbReference type="Proteomes" id="UP001159363">
    <property type="component" value="Chromosome 14"/>
</dbReference>
<evidence type="ECO:0000313" key="3">
    <source>
        <dbReference type="Proteomes" id="UP001159363"/>
    </source>
</evidence>
<gene>
    <name evidence="2" type="ORF">PR048_031529</name>
</gene>
<reference evidence="2 3" key="1">
    <citation type="submission" date="2023-02" db="EMBL/GenBank/DDBJ databases">
        <title>LHISI_Scaffold_Assembly.</title>
        <authorList>
            <person name="Stuart O.P."/>
            <person name="Cleave R."/>
            <person name="Magrath M.J.L."/>
            <person name="Mikheyev A.S."/>
        </authorList>
    </citation>
    <scope>NUCLEOTIDE SEQUENCE [LARGE SCALE GENOMIC DNA]</scope>
    <source>
        <strain evidence="2">Daus_M_001</strain>
        <tissue evidence="2">Leg muscle</tissue>
    </source>
</reference>
<evidence type="ECO:0000313" key="2">
    <source>
        <dbReference type="EMBL" id="KAJ8867726.1"/>
    </source>
</evidence>
<evidence type="ECO:0000256" key="1">
    <source>
        <dbReference type="SAM" id="MobiDB-lite"/>
    </source>
</evidence>
<accession>A0ABQ9G5J6</accession>
<proteinExistence type="predicted"/>